<protein>
    <recommendedName>
        <fullName evidence="5">CAF1-domain-containing protein</fullName>
    </recommendedName>
</protein>
<evidence type="ECO:0008006" key="5">
    <source>
        <dbReference type="Google" id="ProtNLM"/>
    </source>
</evidence>
<organism evidence="3 4">
    <name type="scientific">Coniosporium apollinis (strain CBS 100218)</name>
    <name type="common">Rock-inhabiting black yeast</name>
    <dbReference type="NCBI Taxonomy" id="1168221"/>
    <lineage>
        <taxon>Eukaryota</taxon>
        <taxon>Fungi</taxon>
        <taxon>Dikarya</taxon>
        <taxon>Ascomycota</taxon>
        <taxon>Pezizomycotina</taxon>
        <taxon>Dothideomycetes</taxon>
        <taxon>Dothideomycetes incertae sedis</taxon>
        <taxon>Coniosporium</taxon>
    </lineage>
</organism>
<dbReference type="GO" id="GO:0003723">
    <property type="term" value="F:RNA binding"/>
    <property type="evidence" value="ECO:0007669"/>
    <property type="project" value="TreeGrafter"/>
</dbReference>
<feature type="region of interest" description="Disordered" evidence="2">
    <location>
        <begin position="433"/>
        <end position="453"/>
    </location>
</feature>
<dbReference type="GO" id="GO:1990431">
    <property type="term" value="P:priRNA 3'-end processing"/>
    <property type="evidence" value="ECO:0007669"/>
    <property type="project" value="TreeGrafter"/>
</dbReference>
<dbReference type="Gene3D" id="3.30.420.10">
    <property type="entry name" value="Ribonuclease H-like superfamily/Ribonuclease H"/>
    <property type="match status" value="2"/>
</dbReference>
<keyword evidence="4" id="KW-1185">Reference proteome</keyword>
<dbReference type="PANTHER" id="PTHR15092">
    <property type="entry name" value="POLY A -SPECIFIC RIBONUCLEASE/TARGET OF EGR1, MEMBER 1"/>
    <property type="match status" value="1"/>
</dbReference>
<reference evidence="4" key="1">
    <citation type="submission" date="2012-06" db="EMBL/GenBank/DDBJ databases">
        <title>The genome sequence of Coniosporium apollinis CBS 100218.</title>
        <authorList>
            <consortium name="The Broad Institute Genome Sequencing Platform"/>
            <person name="Cuomo C."/>
            <person name="Gorbushina A."/>
            <person name="Noack S."/>
            <person name="Walker B."/>
            <person name="Young S.K."/>
            <person name="Zeng Q."/>
            <person name="Gargeya S."/>
            <person name="Fitzgerald M."/>
            <person name="Haas B."/>
            <person name="Abouelleil A."/>
            <person name="Alvarado L."/>
            <person name="Arachchi H.M."/>
            <person name="Berlin A.M."/>
            <person name="Chapman S.B."/>
            <person name="Goldberg J."/>
            <person name="Griggs A."/>
            <person name="Gujja S."/>
            <person name="Hansen M."/>
            <person name="Howarth C."/>
            <person name="Imamovic A."/>
            <person name="Larimer J."/>
            <person name="McCowan C."/>
            <person name="Montmayeur A."/>
            <person name="Murphy C."/>
            <person name="Neiman D."/>
            <person name="Pearson M."/>
            <person name="Priest M."/>
            <person name="Roberts A."/>
            <person name="Saif S."/>
            <person name="Shea T."/>
            <person name="Sisk P."/>
            <person name="Sykes S."/>
            <person name="Wortman J."/>
            <person name="Nusbaum C."/>
            <person name="Birren B."/>
        </authorList>
    </citation>
    <scope>NUCLEOTIDE SEQUENCE [LARGE SCALE GENOMIC DNA]</scope>
    <source>
        <strain evidence="4">CBS 100218</strain>
    </source>
</reference>
<evidence type="ECO:0000313" key="3">
    <source>
        <dbReference type="EMBL" id="EON64456.1"/>
    </source>
</evidence>
<dbReference type="eggNOG" id="KOG1990">
    <property type="taxonomic scope" value="Eukaryota"/>
</dbReference>
<evidence type="ECO:0000256" key="1">
    <source>
        <dbReference type="ARBA" id="ARBA00008372"/>
    </source>
</evidence>
<dbReference type="AlphaFoldDB" id="R7YS10"/>
<dbReference type="PANTHER" id="PTHR15092:SF22">
    <property type="entry name" value="POLY(A)-SPECIFIC RIBONUCLEASE PNLDC1"/>
    <property type="match status" value="1"/>
</dbReference>
<dbReference type="GO" id="GO:1990432">
    <property type="term" value="P:siRNA 3'-end processing"/>
    <property type="evidence" value="ECO:0007669"/>
    <property type="project" value="TreeGrafter"/>
</dbReference>
<dbReference type="SUPFAM" id="SSF53098">
    <property type="entry name" value="Ribonuclease H-like"/>
    <property type="match status" value="1"/>
</dbReference>
<dbReference type="Pfam" id="PF04857">
    <property type="entry name" value="CAF1"/>
    <property type="match status" value="1"/>
</dbReference>
<gene>
    <name evidence="3" type="ORF">W97_03687</name>
</gene>
<evidence type="ECO:0000256" key="2">
    <source>
        <dbReference type="SAM" id="MobiDB-lite"/>
    </source>
</evidence>
<dbReference type="STRING" id="1168221.R7YS10"/>
<dbReference type="EMBL" id="JH767568">
    <property type="protein sequence ID" value="EON64456.1"/>
    <property type="molecule type" value="Genomic_DNA"/>
</dbReference>
<dbReference type="RefSeq" id="XP_007779773.1">
    <property type="nucleotide sequence ID" value="XM_007781583.1"/>
</dbReference>
<dbReference type="InterPro" id="IPR012337">
    <property type="entry name" value="RNaseH-like_sf"/>
</dbReference>
<name>R7YS10_CONA1</name>
<accession>R7YS10</accession>
<dbReference type="GO" id="GO:0005634">
    <property type="term" value="C:nucleus"/>
    <property type="evidence" value="ECO:0007669"/>
    <property type="project" value="TreeGrafter"/>
</dbReference>
<dbReference type="GeneID" id="19900998"/>
<dbReference type="HOGENOM" id="CLU_022380_0_0_1"/>
<dbReference type="GO" id="GO:0000175">
    <property type="term" value="F:3'-5'-RNA exonuclease activity"/>
    <property type="evidence" value="ECO:0007669"/>
    <property type="project" value="TreeGrafter"/>
</dbReference>
<dbReference type="InterPro" id="IPR006941">
    <property type="entry name" value="RNase_CAF1"/>
</dbReference>
<sequence length="663" mass="73349">MEIDRTAFYPRLLEILQHISESHFVAIDLELSGIASKSRISQGRHTLQERYSQVRDAANRYQILQIGLTCVEQDEEQQKYVVRPYNFNLNPTVEESLGIERDFGFSSSAVDFLVSHGFDMGLPFHSGVGYLSREEAKKAKEIANEKLTKSDIADVQLKEDDLLSLAFMKKVRMELDAWIKGGMSKNYLNITSSKSVDPLFPELNAFERRLVHQLVRAEYPEFITLSKPAAVQIKPLDVEREEAYRKRKKKAASLRIAERTAFRWVIEALCGGSLNRIQLEWFATNPETGEAKYCDIDDYSARFDRARSLLERRRPVLVGHNVFTDLVNLYKCFIGPLPETVENFAEKTHELFPVVVDTKYMATHNCGDINPKSSLEEIEEQLRLREKPHIETHARFTKYATAEAAHEAGYDSCLTALVMILLSAKLEAADTYTGDAEKPDPEDVPAAAPKDAKPSADLIQNGLNIPHVSTTFVGLAPKLPAPALVTPLPPTLAPAPISAAKAKKQRRKAKKASATPTIEVALPTEGVQEDAGVPDSATSRFSHANPFANLTDTSADESNSAKEDVPVANGDVVKPSTVSSDSPTDEERVEHVWGSPLSPSAAARRPGWAVEEPVGTEPPLPDLSAVRVPGEMMPPFDSAAGFWEVYGNKLRVFGTVEAICPLV</sequence>
<evidence type="ECO:0000313" key="4">
    <source>
        <dbReference type="Proteomes" id="UP000016924"/>
    </source>
</evidence>
<dbReference type="InterPro" id="IPR051181">
    <property type="entry name" value="CAF1_poly(A)_ribonucleases"/>
</dbReference>
<dbReference type="GO" id="GO:0000289">
    <property type="term" value="P:nuclear-transcribed mRNA poly(A) tail shortening"/>
    <property type="evidence" value="ECO:0007669"/>
    <property type="project" value="TreeGrafter"/>
</dbReference>
<proteinExistence type="inferred from homology"/>
<feature type="compositionally biased region" description="Polar residues" evidence="2">
    <location>
        <begin position="536"/>
        <end position="558"/>
    </location>
</feature>
<dbReference type="OMA" id="LTTCHED"/>
<comment type="similarity">
    <text evidence="1">Belongs to the CAF1 family.</text>
</comment>
<dbReference type="InterPro" id="IPR036397">
    <property type="entry name" value="RNaseH_sf"/>
</dbReference>
<dbReference type="OrthoDB" id="1432093at2759"/>
<dbReference type="Proteomes" id="UP000016924">
    <property type="component" value="Unassembled WGS sequence"/>
</dbReference>
<feature type="region of interest" description="Disordered" evidence="2">
    <location>
        <begin position="527"/>
        <end position="621"/>
    </location>
</feature>